<evidence type="ECO:0000313" key="2">
    <source>
        <dbReference type="Proteomes" id="UP000004578"/>
    </source>
</evidence>
<dbReference type="Proteomes" id="UP000004578">
    <property type="component" value="Unassembled WGS sequence"/>
</dbReference>
<dbReference type="EMBL" id="AKFS01000228">
    <property type="protein sequence ID" value="EJF41635.1"/>
    <property type="molecule type" value="Genomic_DNA"/>
</dbReference>
<dbReference type="PATRIC" id="fig|1125717.3.peg.1422"/>
<dbReference type="RefSeq" id="WP_005871189.1">
    <property type="nucleotide sequence ID" value="NZ_AKFS01000228.1"/>
</dbReference>
<dbReference type="AlphaFoldDB" id="J1H7S6"/>
<accession>J1H7S6</accession>
<keyword evidence="2" id="KW-1185">Reference proteome</keyword>
<comment type="caution">
    <text evidence="1">The sequence shown here is derived from an EMBL/GenBank/DDBJ whole genome shotgun (WGS) entry which is preliminary data.</text>
</comment>
<evidence type="ECO:0008006" key="3">
    <source>
        <dbReference type="Google" id="ProtNLM"/>
    </source>
</evidence>
<reference evidence="1 2" key="1">
    <citation type="submission" date="2012-05" db="EMBL/GenBank/DDBJ databases">
        <authorList>
            <person name="Harkins D.M."/>
            <person name="Madupu R."/>
            <person name="Durkin A.S."/>
            <person name="Torralba M."/>
            <person name="Methe B."/>
            <person name="Sutton G.G."/>
            <person name="Nelson K.E."/>
        </authorList>
    </citation>
    <scope>NUCLEOTIDE SEQUENCE [LARGE SCALE GENOMIC DNA]</scope>
    <source>
        <strain evidence="1 2">F0490</strain>
    </source>
</reference>
<proteinExistence type="predicted"/>
<evidence type="ECO:0000313" key="1">
    <source>
        <dbReference type="EMBL" id="EJF41635.1"/>
    </source>
</evidence>
<organism evidence="1 2">
    <name type="scientific">Schaalia georgiae F0490</name>
    <dbReference type="NCBI Taxonomy" id="1125717"/>
    <lineage>
        <taxon>Bacteria</taxon>
        <taxon>Bacillati</taxon>
        <taxon>Actinomycetota</taxon>
        <taxon>Actinomycetes</taxon>
        <taxon>Actinomycetales</taxon>
        <taxon>Actinomycetaceae</taxon>
        <taxon>Schaalia</taxon>
    </lineage>
</organism>
<gene>
    <name evidence="1" type="ORF">HMPREF1317_0568</name>
</gene>
<name>J1H7S6_9ACTO</name>
<sequence length="269" mass="27817">MLTWRKHDFDCRITPLGGPTLLIEVDDLCVLVDPVLGDSPECASPVGATGQELASALGAEGGHLAEALEDGIDCVLVTDPGIPDQAGLAFALRAPTLMVGGDGQLPGAPRLAFEENAEAVVSDTVLIWAVTPSGAAEEQWVSGFWINAEACAIHIAADRTTVDMMRESATVMGPLWVAVVRSGAVGDHGETEPPLTADGLVEGARALGMPLVVLAHPGADERSAWAGAAVRRAFDHAGIGYALADLYPGEPIEIGMGEGQADPARWPSS</sequence>
<protein>
    <recommendedName>
        <fullName evidence="3">MBL fold metallo-hydrolase</fullName>
    </recommendedName>
</protein>